<evidence type="ECO:0000256" key="3">
    <source>
        <dbReference type="ARBA" id="ARBA00022946"/>
    </source>
</evidence>
<dbReference type="GO" id="GO:0006353">
    <property type="term" value="P:DNA-templated transcription termination"/>
    <property type="evidence" value="ECO:0007669"/>
    <property type="project" value="UniProtKB-KW"/>
</dbReference>
<dbReference type="OrthoDB" id="637682at2759"/>
<evidence type="ECO:0000313" key="5">
    <source>
        <dbReference type="Proteomes" id="UP000631114"/>
    </source>
</evidence>
<keyword evidence="5" id="KW-1185">Reference proteome</keyword>
<evidence type="ECO:0000256" key="2">
    <source>
        <dbReference type="ARBA" id="ARBA00022472"/>
    </source>
</evidence>
<reference evidence="4 5" key="1">
    <citation type="submission" date="2020-10" db="EMBL/GenBank/DDBJ databases">
        <title>The Coptis chinensis genome and diversification of protoberbering-type alkaloids.</title>
        <authorList>
            <person name="Wang B."/>
            <person name="Shu S."/>
            <person name="Song C."/>
            <person name="Liu Y."/>
        </authorList>
    </citation>
    <scope>NUCLEOTIDE SEQUENCE [LARGE SCALE GENOMIC DNA]</scope>
    <source>
        <strain evidence="4">HL-2020</strain>
        <tissue evidence="4">Leaf</tissue>
    </source>
</reference>
<dbReference type="Gene3D" id="1.20.58.2190">
    <property type="match status" value="1"/>
</dbReference>
<dbReference type="SUPFAM" id="SSF143503">
    <property type="entry name" value="PUG domain-like"/>
    <property type="match status" value="1"/>
</dbReference>
<sequence length="435" mass="48602">MAAARQNITCKSFTEGFGGNVIKNEIIVNPEILSVEVGELSRCLELLKGLKCRVPVEEKILEKGYFRAGFEVKRRVDCLCRHGMILRETFKVVQREPMVILYDLEDIEKKIEFLKHKMRFGVGCLNEVLEYLGVNFDKQIVLRHNVFEYLRSKGGLGSEVGLQGMIKSSRLQFYNLYVKPYPDCEKIFGRFSKYKEVRPRHPIGLWKLFKPPKISTPDDLNSCNCGLWFEHGAKCKLSTSPVFGVECQWMSQQSHALDAGLDGDSGCAGAAGGLVVVRDLDLFSYCESCLLPFRVKCHDPQRLADEVCSSLYNGVGPAGVGVVLQCWHIEFPQLDCTCHDQINHPTIMDMQGQLKVSVCAGAGVFVKEAGDVWGDFLDRVGSLKEGIEFLEVCGFEKIEGGEFLFLPRDKVDMAVLNSAGSELNSAIVNPFFGVL</sequence>
<dbReference type="InterPro" id="IPR038538">
    <property type="entry name" value="MTERF_sf"/>
</dbReference>
<comment type="similarity">
    <text evidence="1">Belongs to the mTERF family.</text>
</comment>
<dbReference type="SMART" id="SM00733">
    <property type="entry name" value="Mterf"/>
    <property type="match status" value="2"/>
</dbReference>
<name>A0A835I320_9MAGN</name>
<dbReference type="InterPro" id="IPR043133">
    <property type="entry name" value="GTP-CH-I_C/QueF"/>
</dbReference>
<evidence type="ECO:0000313" key="4">
    <source>
        <dbReference type="EMBL" id="KAF9611705.1"/>
    </source>
</evidence>
<dbReference type="SUPFAM" id="SSF55620">
    <property type="entry name" value="Tetrahydrobiopterin biosynthesis enzymes-like"/>
    <property type="match status" value="1"/>
</dbReference>
<accession>A0A835I320</accession>
<dbReference type="PANTHER" id="PTHR46713">
    <property type="entry name" value="F13M7.16 PROTEIN"/>
    <property type="match status" value="1"/>
</dbReference>
<protein>
    <submittedName>
        <fullName evidence="4">Uncharacterized protein</fullName>
    </submittedName>
</protein>
<dbReference type="AlphaFoldDB" id="A0A835I320"/>
<dbReference type="PANTHER" id="PTHR46713:SF1">
    <property type="entry name" value="F13M7.16 PROTEIN"/>
    <property type="match status" value="1"/>
</dbReference>
<comment type="caution">
    <text evidence="4">The sequence shown here is derived from an EMBL/GenBank/DDBJ whole genome shotgun (WGS) entry which is preliminary data.</text>
</comment>
<keyword evidence="2" id="KW-0805">Transcription regulation</keyword>
<dbReference type="EMBL" id="JADFTS010000004">
    <property type="protein sequence ID" value="KAF9611705.1"/>
    <property type="molecule type" value="Genomic_DNA"/>
</dbReference>
<organism evidence="4 5">
    <name type="scientific">Coptis chinensis</name>
    <dbReference type="NCBI Taxonomy" id="261450"/>
    <lineage>
        <taxon>Eukaryota</taxon>
        <taxon>Viridiplantae</taxon>
        <taxon>Streptophyta</taxon>
        <taxon>Embryophyta</taxon>
        <taxon>Tracheophyta</taxon>
        <taxon>Spermatophyta</taxon>
        <taxon>Magnoliopsida</taxon>
        <taxon>Ranunculales</taxon>
        <taxon>Ranunculaceae</taxon>
        <taxon>Coptidoideae</taxon>
        <taxon>Coptis</taxon>
    </lineage>
</organism>
<dbReference type="InterPro" id="IPR003690">
    <property type="entry name" value="MTERF"/>
</dbReference>
<evidence type="ECO:0000256" key="1">
    <source>
        <dbReference type="ARBA" id="ARBA00007692"/>
    </source>
</evidence>
<dbReference type="InterPro" id="IPR036339">
    <property type="entry name" value="PUB-like_dom_sf"/>
</dbReference>
<keyword evidence="2" id="KW-0804">Transcription</keyword>
<keyword evidence="2" id="KW-0806">Transcription termination</keyword>
<proteinExistence type="inferred from homology"/>
<dbReference type="Gene3D" id="3.30.1130.10">
    <property type="match status" value="1"/>
</dbReference>
<keyword evidence="3" id="KW-0809">Transit peptide</keyword>
<dbReference type="Pfam" id="PF02536">
    <property type="entry name" value="mTERF"/>
    <property type="match status" value="1"/>
</dbReference>
<dbReference type="Gene3D" id="1.25.70.10">
    <property type="entry name" value="Transcription termination factor 3, mitochondrial"/>
    <property type="match status" value="1"/>
</dbReference>
<gene>
    <name evidence="4" type="ORF">IFM89_034888</name>
</gene>
<dbReference type="GO" id="GO:0003676">
    <property type="term" value="F:nucleic acid binding"/>
    <property type="evidence" value="ECO:0007669"/>
    <property type="project" value="InterPro"/>
</dbReference>
<dbReference type="Proteomes" id="UP000631114">
    <property type="component" value="Unassembled WGS sequence"/>
</dbReference>